<reference evidence="2" key="2">
    <citation type="submission" date="2023-01" db="EMBL/GenBank/DDBJ databases">
        <authorList>
            <person name="Sun Q."/>
            <person name="Evtushenko L."/>
        </authorList>
    </citation>
    <scope>NUCLEOTIDE SEQUENCE</scope>
    <source>
        <strain evidence="2">VKM Ac-1246</strain>
    </source>
</reference>
<reference evidence="2" key="1">
    <citation type="journal article" date="2014" name="Int. J. Syst. Evol. Microbiol.">
        <title>Complete genome of a new Firmicutes species belonging to the dominant human colonic microbiota ('Ruminococcus bicirculans') reveals two chromosomes and a selective capacity to utilize plant glucans.</title>
        <authorList>
            <consortium name="NISC Comparative Sequencing Program"/>
            <person name="Wegmann U."/>
            <person name="Louis P."/>
            <person name="Goesmann A."/>
            <person name="Henrissat B."/>
            <person name="Duncan S.H."/>
            <person name="Flint H.J."/>
        </authorList>
    </citation>
    <scope>NUCLEOTIDE SEQUENCE</scope>
    <source>
        <strain evidence="2">VKM Ac-1246</strain>
    </source>
</reference>
<name>A0ABQ5SVX7_9ACTN</name>
<gene>
    <name evidence="2" type="ORF">GCM10017579_23380</name>
</gene>
<evidence type="ECO:0000313" key="2">
    <source>
        <dbReference type="EMBL" id="GLJ68302.1"/>
    </source>
</evidence>
<comment type="caution">
    <text evidence="2">The sequence shown here is derived from an EMBL/GenBank/DDBJ whole genome shotgun (WGS) entry which is preliminary data.</text>
</comment>
<organism evidence="2 3">
    <name type="scientific">Nocardioides luteus</name>
    <dbReference type="NCBI Taxonomy" id="1844"/>
    <lineage>
        <taxon>Bacteria</taxon>
        <taxon>Bacillati</taxon>
        <taxon>Actinomycetota</taxon>
        <taxon>Actinomycetes</taxon>
        <taxon>Propionibacteriales</taxon>
        <taxon>Nocardioidaceae</taxon>
        <taxon>Nocardioides</taxon>
    </lineage>
</organism>
<evidence type="ECO:0000256" key="1">
    <source>
        <dbReference type="SAM" id="MobiDB-lite"/>
    </source>
</evidence>
<dbReference type="RefSeq" id="WP_189120712.1">
    <property type="nucleotide sequence ID" value="NZ_BMRK01000028.1"/>
</dbReference>
<evidence type="ECO:0000313" key="3">
    <source>
        <dbReference type="Proteomes" id="UP001142292"/>
    </source>
</evidence>
<accession>A0ABQ5SVX7</accession>
<sequence>MSESSAAAPAQHSSLRQLLGGTKDPEFELKLLPGWERHSPDEADKAAMDAALKKRFMSVNRPDLHAAMRLQLDQAYALMKQQQVKAYFAATAETDSLAIIPGAILATTFLADGGGTLDTHVAQIIRNHGAKPLFGDRRFVRYERESTTTAEGDEAVIATSIVYMTPVPGSKRRRGLQLTATLARPVDMAATDEKFVAWKLALDVCVSTLRWLPA</sequence>
<dbReference type="EMBL" id="BSEL01000005">
    <property type="protein sequence ID" value="GLJ68302.1"/>
    <property type="molecule type" value="Genomic_DNA"/>
</dbReference>
<keyword evidence="3" id="KW-1185">Reference proteome</keyword>
<dbReference type="Proteomes" id="UP001142292">
    <property type="component" value="Unassembled WGS sequence"/>
</dbReference>
<protein>
    <submittedName>
        <fullName evidence="2">Uncharacterized protein</fullName>
    </submittedName>
</protein>
<feature type="compositionally biased region" description="Polar residues" evidence="1">
    <location>
        <begin position="1"/>
        <end position="16"/>
    </location>
</feature>
<feature type="region of interest" description="Disordered" evidence="1">
    <location>
        <begin position="1"/>
        <end position="21"/>
    </location>
</feature>
<proteinExistence type="predicted"/>